<name>A0AAU7NSW9_9GAMM</name>
<dbReference type="AlphaFoldDB" id="A0AAU7NSW9"/>
<sequence length="141" mass="16428">MIDKVQSLLRSIDQGKPLSPDVAVWLKQGIERKIKVGYSLDSTLGLSSLYYQFRREKRNRHIKAAWTSINDNDLTEWGRSERLAEILRNFEAGRWENIKYDKEPPKNLPDTQRHLFWALKAGIKMPHSDKGLHDIVKKESA</sequence>
<evidence type="ECO:0000313" key="2">
    <source>
        <dbReference type="Proteomes" id="UP001225378"/>
    </source>
</evidence>
<protein>
    <submittedName>
        <fullName evidence="1">Uncharacterized protein</fullName>
    </submittedName>
</protein>
<evidence type="ECO:0000313" key="1">
    <source>
        <dbReference type="EMBL" id="XBS20085.1"/>
    </source>
</evidence>
<keyword evidence="2" id="KW-1185">Reference proteome</keyword>
<gene>
    <name evidence="1" type="ORF">Q9L42_017265</name>
</gene>
<dbReference type="Proteomes" id="UP001225378">
    <property type="component" value="Chromosome"/>
</dbReference>
<reference evidence="1 2" key="1">
    <citation type="journal article" date="2024" name="Microbiology">
        <title>Methylomarinum rosea sp. nov., a novel halophilic methanotrophic bacterium from the hypersaline Lake Elton.</title>
        <authorList>
            <person name="Suleimanov R.Z."/>
            <person name="Oshkin I.Y."/>
            <person name="Danilova O.V."/>
            <person name="Suzina N.E."/>
            <person name="Dedysh S.N."/>
        </authorList>
    </citation>
    <scope>NUCLEOTIDE SEQUENCE [LARGE SCALE GENOMIC DNA]</scope>
    <source>
        <strain evidence="1 2">Ch1-1</strain>
    </source>
</reference>
<dbReference type="RefSeq" id="WP_305907185.1">
    <property type="nucleotide sequence ID" value="NZ_CP157743.1"/>
</dbReference>
<dbReference type="KEGG" id="mech:Q9L42_017265"/>
<accession>A0AAU7NSW9</accession>
<dbReference type="EMBL" id="CP157743">
    <property type="protein sequence ID" value="XBS20085.1"/>
    <property type="molecule type" value="Genomic_DNA"/>
</dbReference>
<proteinExistence type="predicted"/>
<organism evidence="1 2">
    <name type="scientific">Methylomarinum roseum</name>
    <dbReference type="NCBI Taxonomy" id="3067653"/>
    <lineage>
        <taxon>Bacteria</taxon>
        <taxon>Pseudomonadati</taxon>
        <taxon>Pseudomonadota</taxon>
        <taxon>Gammaproteobacteria</taxon>
        <taxon>Methylococcales</taxon>
        <taxon>Methylococcaceae</taxon>
        <taxon>Methylomarinum</taxon>
    </lineage>
</organism>